<sequence length="640" mass="67332">MLRNERHATLQNSAPPRITFLILAAVALVVLSATALAVTTAPALAQTAAGQLTETGAAAGIGGTSDLIQIIGRIINIFLGLLGVIFLVLMLYAGYLWMTSAGDPEKVKKAQNTIKNAIIGLVIIASAWAIVSFILNALISATQPGGGVSGIGAGFGGFQSGAGSLGGGIIESHLPQRDALNVPRNTPVIITFKKPIKLSSLIKDYDDKGTPGDLTDDTVTEGLNDDALKLFRTSEGVAGALATNKIRVRFTKDRKTFLFKQADCVPSGAGCLGSTTVNVGYTVELMGGKTGVLLENGDQAFGGLSGCPNGGAYCWNFETGTYLDLTPPKIVSVIPPAPPNQRSPYVRNIIVQVQFNEAVDPTAATGFVNQGQGFINLETHAGGGGNTSPLDGEYRISNQYRTVEFIPTDLCGRNSCGNDVYCLPGGANIDVLTHAASLDGTGPQAQFLQSGYDGVVDVVGNSLDGNGNDKAEGPGADDYAWAFGTSNEVNLVPPTLEETQPPHNPDDPGQSNIDPFAPVKARFDSILRSSTFNTDNASIDPLGESTDLADTFWWQTSQDLLTATNETVTKPEEPAVKSIGFLDHRMYASSTEYDPFLRSGIQNVYQNCFNPVSSPSCPIGPGGANCCQSQRQNGECVFRP</sequence>
<comment type="caution">
    <text evidence="3">The sequence shown here is derived from an EMBL/GenBank/DDBJ whole genome shotgun (WGS) entry which is preliminary data.</text>
</comment>
<keyword evidence="2" id="KW-0812">Transmembrane</keyword>
<evidence type="ECO:0000256" key="1">
    <source>
        <dbReference type="SAM" id="MobiDB-lite"/>
    </source>
</evidence>
<keyword evidence="2" id="KW-0472">Membrane</keyword>
<dbReference type="EMBL" id="MGEH01000021">
    <property type="protein sequence ID" value="OGL78906.1"/>
    <property type="molecule type" value="Genomic_DNA"/>
</dbReference>
<reference evidence="3 4" key="1">
    <citation type="journal article" date="2016" name="Nat. Commun.">
        <title>Thousands of microbial genomes shed light on interconnected biogeochemical processes in an aquifer system.</title>
        <authorList>
            <person name="Anantharaman K."/>
            <person name="Brown C.T."/>
            <person name="Hug L.A."/>
            <person name="Sharon I."/>
            <person name="Castelle C.J."/>
            <person name="Probst A.J."/>
            <person name="Thomas B.C."/>
            <person name="Singh A."/>
            <person name="Wilkins M.J."/>
            <person name="Karaoz U."/>
            <person name="Brodie E.L."/>
            <person name="Williams K.H."/>
            <person name="Hubbard S.S."/>
            <person name="Banfield J.F."/>
        </authorList>
    </citation>
    <scope>NUCLEOTIDE SEQUENCE [LARGE SCALE GENOMIC DNA]</scope>
</reference>
<evidence type="ECO:0008006" key="5">
    <source>
        <dbReference type="Google" id="ProtNLM"/>
    </source>
</evidence>
<evidence type="ECO:0000313" key="4">
    <source>
        <dbReference type="Proteomes" id="UP000176603"/>
    </source>
</evidence>
<gene>
    <name evidence="3" type="ORF">A3E39_01740</name>
</gene>
<accession>A0A1F7UKU5</accession>
<dbReference type="AlphaFoldDB" id="A0A1F7UKU5"/>
<evidence type="ECO:0000313" key="3">
    <source>
        <dbReference type="EMBL" id="OGL78906.1"/>
    </source>
</evidence>
<dbReference type="Proteomes" id="UP000176603">
    <property type="component" value="Unassembled WGS sequence"/>
</dbReference>
<proteinExistence type="predicted"/>
<feature type="transmembrane region" description="Helical" evidence="2">
    <location>
        <begin position="74"/>
        <end position="97"/>
    </location>
</feature>
<dbReference type="Pfam" id="PF18895">
    <property type="entry name" value="T4SS_pilin"/>
    <property type="match status" value="1"/>
</dbReference>
<feature type="transmembrane region" description="Helical" evidence="2">
    <location>
        <begin position="118"/>
        <end position="139"/>
    </location>
</feature>
<dbReference type="InterPro" id="IPR043993">
    <property type="entry name" value="T4SS_pilin"/>
</dbReference>
<dbReference type="STRING" id="1802399.A3E39_01740"/>
<keyword evidence="2" id="KW-1133">Transmembrane helix</keyword>
<protein>
    <recommendedName>
        <fullName evidence="5">SbsA Ig-like domain-containing protein</fullName>
    </recommendedName>
</protein>
<name>A0A1F7UKU5_9BACT</name>
<evidence type="ECO:0000256" key="2">
    <source>
        <dbReference type="SAM" id="Phobius"/>
    </source>
</evidence>
<feature type="region of interest" description="Disordered" evidence="1">
    <location>
        <begin position="492"/>
        <end position="513"/>
    </location>
</feature>
<dbReference type="NCBIfam" id="NF045849">
    <property type="entry name" value="ICE_MMCAP2_0565"/>
    <property type="match status" value="1"/>
</dbReference>
<organism evidence="3 4">
    <name type="scientific">Candidatus Uhrbacteria bacterium RIFCSPHIGHO2_12_FULL_60_25</name>
    <dbReference type="NCBI Taxonomy" id="1802399"/>
    <lineage>
        <taxon>Bacteria</taxon>
        <taxon>Candidatus Uhriibacteriota</taxon>
    </lineage>
</organism>